<protein>
    <submittedName>
        <fullName evidence="2">Uncharacterized protein</fullName>
    </submittedName>
</protein>
<sequence>MSLTQGSSLAPSLPAPSYSPSASVPRYSLKPRSSETTLAASPRKDERWTGIFTTSNKNGIILELFAQDPAVPIPVYGRSCSIEGAVLLDCTQDVQSVSLKLEGTLDVAVGGGSNNSAKFFCKTDTVWKATSASVVPCPSVCDFNLGRLINTESGRVGSLPPTFNTALPGKPSGPMLHGRNSARLSTQLVYHPRSRPLRSILPCPFPFLSTVKSLPDEWHQVITTIPSMPGSTAVPINCLLFIPEAQIYCISASIPFYLQLCAPVESLRAFMYPTPPPTSKLRRAKSFDPSAKPSVLVSIVRQVIAIVGGAREQRSTVLGEGKLCPLPPGASTPLHSPPDGSETLNWEGTVRCRKDVRCGGFSVGNLVVKDFIALNLEPAYPKTSPLRSLEHLHAVRLVTDSTDS</sequence>
<dbReference type="AlphaFoldDB" id="A0A4S4M6C8"/>
<organism evidence="2 3">
    <name type="scientific">Bondarzewia mesenterica</name>
    <dbReference type="NCBI Taxonomy" id="1095465"/>
    <lineage>
        <taxon>Eukaryota</taxon>
        <taxon>Fungi</taxon>
        <taxon>Dikarya</taxon>
        <taxon>Basidiomycota</taxon>
        <taxon>Agaricomycotina</taxon>
        <taxon>Agaricomycetes</taxon>
        <taxon>Russulales</taxon>
        <taxon>Bondarzewiaceae</taxon>
        <taxon>Bondarzewia</taxon>
    </lineage>
</organism>
<accession>A0A4S4M6C8</accession>
<name>A0A4S4M6C8_9AGAM</name>
<dbReference type="EMBL" id="SGPL01000018">
    <property type="protein sequence ID" value="THH20605.1"/>
    <property type="molecule type" value="Genomic_DNA"/>
</dbReference>
<proteinExistence type="predicted"/>
<feature type="compositionally biased region" description="Low complexity" evidence="1">
    <location>
        <begin position="7"/>
        <end position="28"/>
    </location>
</feature>
<reference evidence="2 3" key="1">
    <citation type="submission" date="2019-02" db="EMBL/GenBank/DDBJ databases">
        <title>Genome sequencing of the rare red list fungi Bondarzewia mesenterica.</title>
        <authorList>
            <person name="Buettner E."/>
            <person name="Kellner H."/>
        </authorList>
    </citation>
    <scope>NUCLEOTIDE SEQUENCE [LARGE SCALE GENOMIC DNA]</scope>
    <source>
        <strain evidence="2 3">DSM 108281</strain>
    </source>
</reference>
<feature type="region of interest" description="Disordered" evidence="1">
    <location>
        <begin position="1"/>
        <end position="42"/>
    </location>
</feature>
<dbReference type="OrthoDB" id="3252135at2759"/>
<dbReference type="Proteomes" id="UP000310158">
    <property type="component" value="Unassembled WGS sequence"/>
</dbReference>
<keyword evidence="3" id="KW-1185">Reference proteome</keyword>
<evidence type="ECO:0000313" key="2">
    <source>
        <dbReference type="EMBL" id="THH20605.1"/>
    </source>
</evidence>
<evidence type="ECO:0000256" key="1">
    <source>
        <dbReference type="SAM" id="MobiDB-lite"/>
    </source>
</evidence>
<gene>
    <name evidence="2" type="ORF">EW146_g778</name>
</gene>
<evidence type="ECO:0000313" key="3">
    <source>
        <dbReference type="Proteomes" id="UP000310158"/>
    </source>
</evidence>
<comment type="caution">
    <text evidence="2">The sequence shown here is derived from an EMBL/GenBank/DDBJ whole genome shotgun (WGS) entry which is preliminary data.</text>
</comment>